<comment type="caution">
    <text evidence="6">The sequence shown here is derived from an EMBL/GenBank/DDBJ whole genome shotgun (WGS) entry which is preliminary data.</text>
</comment>
<dbReference type="PANTHER" id="PTHR11986:SF79">
    <property type="entry name" value="ACETYLORNITHINE AMINOTRANSFERASE, MITOCHONDRIAL"/>
    <property type="match status" value="1"/>
</dbReference>
<dbReference type="GO" id="GO:0005737">
    <property type="term" value="C:cytoplasm"/>
    <property type="evidence" value="ECO:0007669"/>
    <property type="project" value="UniProtKB-SubCell"/>
</dbReference>
<dbReference type="InterPro" id="IPR005814">
    <property type="entry name" value="Aminotrans_3"/>
</dbReference>
<dbReference type="CDD" id="cd00610">
    <property type="entry name" value="OAT_like"/>
    <property type="match status" value="1"/>
</dbReference>
<dbReference type="PANTHER" id="PTHR11986">
    <property type="entry name" value="AMINOTRANSFERASE CLASS III"/>
    <property type="match status" value="1"/>
</dbReference>
<dbReference type="PROSITE" id="PS00600">
    <property type="entry name" value="AA_TRANSFER_CLASS_3"/>
    <property type="match status" value="1"/>
</dbReference>
<comment type="similarity">
    <text evidence="5">Belongs to the class-III pyridoxal-phosphate-dependent aminotransferase family. ArgD subfamily.</text>
</comment>
<protein>
    <recommendedName>
        <fullName evidence="5">Acetylornithine aminotransferase</fullName>
        <shortName evidence="5">ACOAT</shortName>
        <ecNumber evidence="5">2.6.1.11</ecNumber>
    </recommendedName>
</protein>
<keyword evidence="2 5" id="KW-0028">Amino-acid biosynthesis</keyword>
<dbReference type="FunFam" id="3.40.640.10:FF:000004">
    <property type="entry name" value="Acetylornithine aminotransferase"/>
    <property type="match status" value="1"/>
</dbReference>
<gene>
    <name evidence="5" type="primary">argD</name>
    <name evidence="6" type="ORF">EDX97_00340</name>
</gene>
<evidence type="ECO:0000256" key="2">
    <source>
        <dbReference type="ARBA" id="ARBA00022605"/>
    </source>
</evidence>
<dbReference type="Pfam" id="PF00202">
    <property type="entry name" value="Aminotran_3"/>
    <property type="match status" value="1"/>
</dbReference>
<feature type="binding site" evidence="5">
    <location>
        <begin position="102"/>
        <end position="103"/>
    </location>
    <ligand>
        <name>pyridoxal 5'-phosphate</name>
        <dbReference type="ChEBI" id="CHEBI:597326"/>
    </ligand>
</feature>
<proteinExistence type="inferred from homology"/>
<dbReference type="EC" id="2.6.1.11" evidence="5"/>
<comment type="pathway">
    <text evidence="5">Amino-acid biosynthesis; L-arginine biosynthesis; N(2)-acetyl-L-ornithine from L-glutamate: step 4/4.</text>
</comment>
<evidence type="ECO:0000256" key="3">
    <source>
        <dbReference type="ARBA" id="ARBA00022679"/>
    </source>
</evidence>
<dbReference type="Gene3D" id="3.40.640.10">
    <property type="entry name" value="Type I PLP-dependent aspartate aminotransferase-like (Major domain)"/>
    <property type="match status" value="1"/>
</dbReference>
<feature type="binding site" evidence="5">
    <location>
        <position position="138"/>
    </location>
    <ligand>
        <name>N(2)-acetyl-L-ornithine</name>
        <dbReference type="ChEBI" id="CHEBI:57805"/>
    </ligand>
</feature>
<feature type="binding site" evidence="5">
    <location>
        <position position="278"/>
    </location>
    <ligand>
        <name>pyridoxal 5'-phosphate</name>
        <dbReference type="ChEBI" id="CHEBI:597326"/>
    </ligand>
</feature>
<dbReference type="Proteomes" id="UP000276568">
    <property type="component" value="Unassembled WGS sequence"/>
</dbReference>
<keyword evidence="7" id="KW-1185">Reference proteome</keyword>
<keyword evidence="4 5" id="KW-0663">Pyridoxal phosphate</keyword>
<feature type="binding site" evidence="5">
    <location>
        <position position="277"/>
    </location>
    <ligand>
        <name>N(2)-acetyl-L-ornithine</name>
        <dbReference type="ChEBI" id="CHEBI:57805"/>
    </ligand>
</feature>
<dbReference type="GO" id="GO:0042802">
    <property type="term" value="F:identical protein binding"/>
    <property type="evidence" value="ECO:0007669"/>
    <property type="project" value="TreeGrafter"/>
</dbReference>
<feature type="binding site" evidence="5">
    <location>
        <begin position="220"/>
        <end position="223"/>
    </location>
    <ligand>
        <name>pyridoxal 5'-phosphate</name>
        <dbReference type="ChEBI" id="CHEBI:597326"/>
    </ligand>
</feature>
<comment type="subunit">
    <text evidence="5">Homodimer.</text>
</comment>
<comment type="subcellular location">
    <subcellularLocation>
        <location evidence="5">Cytoplasm</location>
    </subcellularLocation>
</comment>
<dbReference type="RefSeq" id="WP_128519238.1">
    <property type="nucleotide sequence ID" value="NZ_CAUWBR010000041.1"/>
</dbReference>
<keyword evidence="5" id="KW-0963">Cytoplasm</keyword>
<dbReference type="InterPro" id="IPR015424">
    <property type="entry name" value="PyrdxlP-dep_Trfase"/>
</dbReference>
<comment type="catalytic activity">
    <reaction evidence="5">
        <text>N(2)-acetyl-L-ornithine + 2-oxoglutarate = N-acetyl-L-glutamate 5-semialdehyde + L-glutamate</text>
        <dbReference type="Rhea" id="RHEA:18049"/>
        <dbReference type="ChEBI" id="CHEBI:16810"/>
        <dbReference type="ChEBI" id="CHEBI:29123"/>
        <dbReference type="ChEBI" id="CHEBI:29985"/>
        <dbReference type="ChEBI" id="CHEBI:57805"/>
        <dbReference type="EC" id="2.6.1.11"/>
    </reaction>
</comment>
<dbReference type="OrthoDB" id="9807885at2"/>
<dbReference type="InterPro" id="IPR015422">
    <property type="entry name" value="PyrdxlP-dep_Trfase_small"/>
</dbReference>
<keyword evidence="5" id="KW-0055">Arginine biosynthesis</keyword>
<dbReference type="AlphaFoldDB" id="A0A3N0I2D7"/>
<keyword evidence="1 5" id="KW-0032">Aminotransferase</keyword>
<dbReference type="GO" id="GO:0003992">
    <property type="term" value="F:N2-acetyl-L-ornithine:2-oxoglutarate 5-aminotransferase activity"/>
    <property type="evidence" value="ECO:0007669"/>
    <property type="project" value="UniProtKB-UniRule"/>
</dbReference>
<dbReference type="PIRSF" id="PIRSF000521">
    <property type="entry name" value="Transaminase_4ab_Lys_Orn"/>
    <property type="match status" value="1"/>
</dbReference>
<comment type="cofactor">
    <cofactor evidence="5">
        <name>pyridoxal 5'-phosphate</name>
        <dbReference type="ChEBI" id="CHEBI:597326"/>
    </cofactor>
    <text evidence="5">Binds 1 pyridoxal phosphate per subunit.</text>
</comment>
<dbReference type="InterPro" id="IPR004636">
    <property type="entry name" value="AcOrn/SuccOrn_fam"/>
</dbReference>
<feature type="binding site" evidence="5">
    <location>
        <position position="135"/>
    </location>
    <ligand>
        <name>pyridoxal 5'-phosphate</name>
        <dbReference type="ChEBI" id="CHEBI:597326"/>
    </ligand>
</feature>
<dbReference type="InterPro" id="IPR015421">
    <property type="entry name" value="PyrdxlP-dep_Trfase_major"/>
</dbReference>
<comment type="miscellaneous">
    <text evidence="5">May also have succinyldiaminopimelate aminotransferase activity, thus carrying out the corresponding step in lysine biosynthesis.</text>
</comment>
<name>A0A3N0I2D7_9FIRM</name>
<feature type="modified residue" description="N6-(pyridoxal phosphate)lysine" evidence="5">
    <location>
        <position position="249"/>
    </location>
</feature>
<sequence>MNFKEIDDTYVAHTYKRFPLLITSGKGSYVFDDTGKAYLDLTAGIGVNSLGYGYEPLIHGIEKQAEKLIHISNLFYNEPLLELAPKLVKRTHMKKVFFQNSGAEANEGAIKVAHKYANDHYHGQRDTILTLVNSFHGRTMETLMATGQDVFHHHFDPFPLGFDYIVANSIDSLHEKVNDHTAAIMMEMIQGEGGVNDLDKAFVTEVQKVCDEKDILLIIDEVQTGIGRTGTFFAYEQFGIHPDIVSFAKGIAGGIPMGGVLLSDKVENTLNYGEHGSTFAGNPLACAAANVVLDTITPTFLQNVKCKGKHLKARLEAIDKVKSVTGLGLMVGVELADGIQVQDVISKARENGVLFLTAKNKIRLLPPLTISRSEIDIAMDVLEKILEDM</sequence>
<evidence type="ECO:0000313" key="6">
    <source>
        <dbReference type="EMBL" id="RNM31057.1"/>
    </source>
</evidence>
<dbReference type="HAMAP" id="MF_01107">
    <property type="entry name" value="ArgD_aminotrans_3"/>
    <property type="match status" value="1"/>
</dbReference>
<evidence type="ECO:0000256" key="1">
    <source>
        <dbReference type="ARBA" id="ARBA00022576"/>
    </source>
</evidence>
<evidence type="ECO:0000256" key="4">
    <source>
        <dbReference type="ARBA" id="ARBA00022898"/>
    </source>
</evidence>
<keyword evidence="3 5" id="KW-0808">Transferase</keyword>
<dbReference type="NCBIfam" id="NF002325">
    <property type="entry name" value="PRK01278.1"/>
    <property type="match status" value="1"/>
</dbReference>
<dbReference type="EMBL" id="RJQC01000001">
    <property type="protein sequence ID" value="RNM31057.1"/>
    <property type="molecule type" value="Genomic_DNA"/>
</dbReference>
<dbReference type="InterPro" id="IPR050103">
    <property type="entry name" value="Class-III_PLP-dep_AT"/>
</dbReference>
<dbReference type="GO" id="GO:0006526">
    <property type="term" value="P:L-arginine biosynthetic process"/>
    <property type="evidence" value="ECO:0007669"/>
    <property type="project" value="UniProtKB-UniRule"/>
</dbReference>
<evidence type="ECO:0000313" key="7">
    <source>
        <dbReference type="Proteomes" id="UP000276568"/>
    </source>
</evidence>
<reference evidence="6 7" key="1">
    <citation type="submission" date="2018-11" db="EMBL/GenBank/DDBJ databases">
        <title>Clostridium sp. nov., a member of the family Erysipelotrichaceae isolated from pig faeces.</title>
        <authorList>
            <person name="Chang Y.-H."/>
        </authorList>
    </citation>
    <scope>NUCLEOTIDE SEQUENCE [LARGE SCALE GENOMIC DNA]</scope>
    <source>
        <strain evidence="6 7">YH-panp20</strain>
    </source>
</reference>
<dbReference type="GO" id="GO:0030170">
    <property type="term" value="F:pyridoxal phosphate binding"/>
    <property type="evidence" value="ECO:0007669"/>
    <property type="project" value="InterPro"/>
</dbReference>
<organism evidence="6 7">
    <name type="scientific">Absicoccus porci</name>
    <dbReference type="NCBI Taxonomy" id="2486576"/>
    <lineage>
        <taxon>Bacteria</taxon>
        <taxon>Bacillati</taxon>
        <taxon>Bacillota</taxon>
        <taxon>Erysipelotrichia</taxon>
        <taxon>Erysipelotrichales</taxon>
        <taxon>Erysipelotrichaceae</taxon>
        <taxon>Absicoccus</taxon>
    </lineage>
</organism>
<evidence type="ECO:0000256" key="5">
    <source>
        <dbReference type="HAMAP-Rule" id="MF_01107"/>
    </source>
</evidence>
<accession>A0A3N0I2D7</accession>
<dbReference type="Gene3D" id="3.90.1150.10">
    <property type="entry name" value="Aspartate Aminotransferase, domain 1"/>
    <property type="match status" value="1"/>
</dbReference>
<dbReference type="SUPFAM" id="SSF53383">
    <property type="entry name" value="PLP-dependent transferases"/>
    <property type="match status" value="1"/>
</dbReference>
<dbReference type="UniPathway" id="UPA00068">
    <property type="reaction ID" value="UER00109"/>
</dbReference>
<dbReference type="NCBIfam" id="TIGR00707">
    <property type="entry name" value="argD"/>
    <property type="match status" value="1"/>
</dbReference>
<dbReference type="InterPro" id="IPR049704">
    <property type="entry name" value="Aminotrans_3_PPA_site"/>
</dbReference>